<accession>A0AAE0LI16</accession>
<dbReference type="InterPro" id="IPR042855">
    <property type="entry name" value="V_SNARE_CC"/>
</dbReference>
<proteinExistence type="inferred from homology"/>
<comment type="subcellular location">
    <subcellularLocation>
        <location evidence="8">Endomembrane system</location>
        <topology evidence="8">Single-pass type IV membrane protein</topology>
    </subcellularLocation>
</comment>
<dbReference type="EMBL" id="LGRX02001768">
    <property type="protein sequence ID" value="KAK3285575.1"/>
    <property type="molecule type" value="Genomic_DNA"/>
</dbReference>
<keyword evidence="6 10" id="KW-0472">Membrane</keyword>
<evidence type="ECO:0000256" key="4">
    <source>
        <dbReference type="ARBA" id="ARBA00022927"/>
    </source>
</evidence>
<dbReference type="PANTHER" id="PTHR21136:SF168">
    <property type="entry name" value="VESICLE-ASSOCIATED MEMBRANE PROTEIN 9"/>
    <property type="match status" value="1"/>
</dbReference>
<dbReference type="InterPro" id="IPR011012">
    <property type="entry name" value="Longin-like_dom_sf"/>
</dbReference>
<feature type="domain" description="V-SNARE coiled-coil homology" evidence="12">
    <location>
        <begin position="126"/>
        <end position="186"/>
    </location>
</feature>
<dbReference type="InterPro" id="IPR001388">
    <property type="entry name" value="Synaptobrevin-like"/>
</dbReference>
<evidence type="ECO:0000259" key="11">
    <source>
        <dbReference type="PROSITE" id="PS50859"/>
    </source>
</evidence>
<comment type="caution">
    <text evidence="13">The sequence shown here is derived from an EMBL/GenBank/DDBJ whole genome shotgun (WGS) entry which is preliminary data.</text>
</comment>
<dbReference type="Gene3D" id="3.30.450.50">
    <property type="entry name" value="Longin domain"/>
    <property type="match status" value="1"/>
</dbReference>
<keyword evidence="4" id="KW-0653">Protein transport</keyword>
<evidence type="ECO:0000256" key="7">
    <source>
        <dbReference type="ARBA" id="ARBA00037493"/>
    </source>
</evidence>
<evidence type="ECO:0000313" key="13">
    <source>
        <dbReference type="EMBL" id="KAK3285575.1"/>
    </source>
</evidence>
<dbReference type="GO" id="GO:0005737">
    <property type="term" value="C:cytoplasm"/>
    <property type="evidence" value="ECO:0007669"/>
    <property type="project" value="UniProtKB-ARBA"/>
</dbReference>
<evidence type="ECO:0000256" key="5">
    <source>
        <dbReference type="ARBA" id="ARBA00022989"/>
    </source>
</evidence>
<evidence type="ECO:0000256" key="6">
    <source>
        <dbReference type="ARBA" id="ARBA00023136"/>
    </source>
</evidence>
<evidence type="ECO:0000259" key="12">
    <source>
        <dbReference type="PROSITE" id="PS50892"/>
    </source>
</evidence>
<evidence type="ECO:0000256" key="10">
    <source>
        <dbReference type="SAM" id="Phobius"/>
    </source>
</evidence>
<comment type="similarity">
    <text evidence="1">Belongs to the synaptobrevin family.</text>
</comment>
<keyword evidence="9" id="KW-0175">Coiled coil</keyword>
<sequence>MPLIYAFVARGTTILADYTAYTGNFSTVAIQCLQNCPEGDTRFIKTCDGYHFCFSIDSGYTFLVVSDAETGKALPYAFLQRVRDDFVPKYGNQATNALGNSLDKEYGPKLKGHLDYCESHPEELSKVAMIHKQVADVKDIMMENIEKVLDRGEKIELLVDKTEDLRFKADNFYKTGRQLRRKMWWDNVKMKLLVLFLIVLVIGVIVLSVCLSGAQCW</sequence>
<dbReference type="PROSITE" id="PS50859">
    <property type="entry name" value="LONGIN"/>
    <property type="match status" value="1"/>
</dbReference>
<dbReference type="SUPFAM" id="SSF64356">
    <property type="entry name" value="SNARE-like"/>
    <property type="match status" value="1"/>
</dbReference>
<dbReference type="CDD" id="cd14824">
    <property type="entry name" value="Longin"/>
    <property type="match status" value="1"/>
</dbReference>
<dbReference type="InterPro" id="IPR051097">
    <property type="entry name" value="Synaptobrevin-like_transport"/>
</dbReference>
<evidence type="ECO:0000256" key="3">
    <source>
        <dbReference type="ARBA" id="ARBA00022692"/>
    </source>
</evidence>
<dbReference type="GO" id="GO:0016020">
    <property type="term" value="C:membrane"/>
    <property type="evidence" value="ECO:0007669"/>
    <property type="project" value="InterPro"/>
</dbReference>
<evidence type="ECO:0000256" key="9">
    <source>
        <dbReference type="PROSITE-ProRule" id="PRU00290"/>
    </source>
</evidence>
<organism evidence="13 14">
    <name type="scientific">Cymbomonas tetramitiformis</name>
    <dbReference type="NCBI Taxonomy" id="36881"/>
    <lineage>
        <taxon>Eukaryota</taxon>
        <taxon>Viridiplantae</taxon>
        <taxon>Chlorophyta</taxon>
        <taxon>Pyramimonadophyceae</taxon>
        <taxon>Pyramimonadales</taxon>
        <taxon>Pyramimonadaceae</taxon>
        <taxon>Cymbomonas</taxon>
    </lineage>
</organism>
<gene>
    <name evidence="13" type="ORF">CYMTET_6825</name>
</gene>
<keyword evidence="3 10" id="KW-0812">Transmembrane</keyword>
<dbReference type="SUPFAM" id="SSF58038">
    <property type="entry name" value="SNARE fusion complex"/>
    <property type="match status" value="1"/>
</dbReference>
<protein>
    <submittedName>
        <fullName evidence="13">Uncharacterized protein</fullName>
    </submittedName>
</protein>
<reference evidence="13 14" key="1">
    <citation type="journal article" date="2015" name="Genome Biol. Evol.">
        <title>Comparative Genomics of a Bacterivorous Green Alga Reveals Evolutionary Causalities and Consequences of Phago-Mixotrophic Mode of Nutrition.</title>
        <authorList>
            <person name="Burns J.A."/>
            <person name="Paasch A."/>
            <person name="Narechania A."/>
            <person name="Kim E."/>
        </authorList>
    </citation>
    <scope>NUCLEOTIDE SEQUENCE [LARGE SCALE GENOMIC DNA]</scope>
    <source>
        <strain evidence="13 14">PLY_AMNH</strain>
    </source>
</reference>
<dbReference type="GO" id="GO:0012505">
    <property type="term" value="C:endomembrane system"/>
    <property type="evidence" value="ECO:0007669"/>
    <property type="project" value="UniProtKB-SubCell"/>
</dbReference>
<dbReference type="InterPro" id="IPR010908">
    <property type="entry name" value="Longin_dom"/>
</dbReference>
<keyword evidence="14" id="KW-1185">Reference proteome</keyword>
<name>A0AAE0LI16_9CHLO</name>
<dbReference type="PROSITE" id="PS00417">
    <property type="entry name" value="SYNAPTOBREVIN"/>
    <property type="match status" value="1"/>
</dbReference>
<dbReference type="FunFam" id="1.20.5.110:FF:000004">
    <property type="entry name" value="Vesicle-associated membrane protein 7"/>
    <property type="match status" value="1"/>
</dbReference>
<dbReference type="GO" id="GO:0015031">
    <property type="term" value="P:protein transport"/>
    <property type="evidence" value="ECO:0007669"/>
    <property type="project" value="UniProtKB-KW"/>
</dbReference>
<dbReference type="CDD" id="cd15843">
    <property type="entry name" value="R-SNARE"/>
    <property type="match status" value="1"/>
</dbReference>
<dbReference type="Proteomes" id="UP001190700">
    <property type="component" value="Unassembled WGS sequence"/>
</dbReference>
<evidence type="ECO:0000256" key="2">
    <source>
        <dbReference type="ARBA" id="ARBA00022448"/>
    </source>
</evidence>
<keyword evidence="5 10" id="KW-1133">Transmembrane helix</keyword>
<feature type="transmembrane region" description="Helical" evidence="10">
    <location>
        <begin position="192"/>
        <end position="214"/>
    </location>
</feature>
<evidence type="ECO:0000313" key="14">
    <source>
        <dbReference type="Proteomes" id="UP001190700"/>
    </source>
</evidence>
<dbReference type="Pfam" id="PF00957">
    <property type="entry name" value="Synaptobrevin"/>
    <property type="match status" value="1"/>
</dbReference>
<dbReference type="GO" id="GO:0016192">
    <property type="term" value="P:vesicle-mediated transport"/>
    <property type="evidence" value="ECO:0007669"/>
    <property type="project" value="InterPro"/>
</dbReference>
<dbReference type="FunFam" id="3.30.450.50:FF:000014">
    <property type="entry name" value="vesicle-associated membrane protein 727"/>
    <property type="match status" value="1"/>
</dbReference>
<dbReference type="PROSITE" id="PS50892">
    <property type="entry name" value="V_SNARE"/>
    <property type="match status" value="1"/>
</dbReference>
<feature type="domain" description="Longin" evidence="11">
    <location>
        <begin position="7"/>
        <end position="110"/>
    </location>
</feature>
<dbReference type="SMART" id="SM01270">
    <property type="entry name" value="Longin"/>
    <property type="match status" value="1"/>
</dbReference>
<dbReference type="Gene3D" id="1.20.5.110">
    <property type="match status" value="1"/>
</dbReference>
<dbReference type="Pfam" id="PF13774">
    <property type="entry name" value="Longin"/>
    <property type="match status" value="1"/>
</dbReference>
<evidence type="ECO:0000256" key="8">
    <source>
        <dbReference type="ARBA" id="ARBA00046280"/>
    </source>
</evidence>
<keyword evidence="2" id="KW-0813">Transport</keyword>
<dbReference type="PANTHER" id="PTHR21136">
    <property type="entry name" value="SNARE PROTEINS"/>
    <property type="match status" value="1"/>
</dbReference>
<dbReference type="PRINTS" id="PR00219">
    <property type="entry name" value="SYNAPTOBREVN"/>
</dbReference>
<evidence type="ECO:0000256" key="1">
    <source>
        <dbReference type="ARBA" id="ARBA00008025"/>
    </source>
</evidence>
<comment type="function">
    <text evidence="7">Involved in the targeting and/or fusion of transport vesicles to their target membrane.</text>
</comment>
<dbReference type="AlphaFoldDB" id="A0AAE0LI16"/>